<keyword evidence="2" id="KW-1185">Reference proteome</keyword>
<sequence length="226" mass="24275">MLNRLAPAVVPALVSALISALISALAVLGLIGAPSASAAAPITARAAVQVRSAPADALAPGPFHRQLDPLAGTWKAVKTNYLLGGGKPVVSRDITVTTRWIAKTGGRFLEERTEGTLGGNPYYRLGILGFSTIDRRYEWTTFDSVTPTAMTYRGPALSKRTNELSLPGTFTDPGVLGPEYVGKTIPMRTVITIRSNDKHTFDLYFTPPGQPERLVDRVVYTRRAPA</sequence>
<evidence type="ECO:0000313" key="1">
    <source>
        <dbReference type="EMBL" id="MBB5773395.1"/>
    </source>
</evidence>
<evidence type="ECO:0000313" key="2">
    <source>
        <dbReference type="Proteomes" id="UP000579153"/>
    </source>
</evidence>
<accession>A0A7W9L7F3</accession>
<dbReference type="InterPro" id="IPR011473">
    <property type="entry name" value="DUF1579"/>
</dbReference>
<proteinExistence type="predicted"/>
<reference evidence="1 2" key="1">
    <citation type="submission" date="2020-08" db="EMBL/GenBank/DDBJ databases">
        <title>Sequencing the genomes of 1000 actinobacteria strains.</title>
        <authorList>
            <person name="Klenk H.-P."/>
        </authorList>
    </citation>
    <scope>NUCLEOTIDE SEQUENCE [LARGE SCALE GENOMIC DNA]</scope>
    <source>
        <strain evidence="1 2">DSM 45507</strain>
    </source>
</reference>
<name>A0A7W9L7F3_9ACTN</name>
<dbReference type="RefSeq" id="WP_185067392.1">
    <property type="nucleotide sequence ID" value="NZ_JACHMB010000001.1"/>
</dbReference>
<comment type="caution">
    <text evidence="1">The sequence shown here is derived from an EMBL/GenBank/DDBJ whole genome shotgun (WGS) entry which is preliminary data.</text>
</comment>
<dbReference type="AlphaFoldDB" id="A0A7W9L7F3"/>
<gene>
    <name evidence="1" type="ORF">HD596_000151</name>
</gene>
<organism evidence="1 2">
    <name type="scientific">Nonomuraea jabiensis</name>
    <dbReference type="NCBI Taxonomy" id="882448"/>
    <lineage>
        <taxon>Bacteria</taxon>
        <taxon>Bacillati</taxon>
        <taxon>Actinomycetota</taxon>
        <taxon>Actinomycetes</taxon>
        <taxon>Streptosporangiales</taxon>
        <taxon>Streptosporangiaceae</taxon>
        <taxon>Nonomuraea</taxon>
    </lineage>
</organism>
<dbReference type="Proteomes" id="UP000579153">
    <property type="component" value="Unassembled WGS sequence"/>
</dbReference>
<evidence type="ECO:0008006" key="3">
    <source>
        <dbReference type="Google" id="ProtNLM"/>
    </source>
</evidence>
<protein>
    <recommendedName>
        <fullName evidence="3">DUF1579 domain-containing protein</fullName>
    </recommendedName>
</protein>
<dbReference type="Pfam" id="PF07617">
    <property type="entry name" value="DUF1579"/>
    <property type="match status" value="1"/>
</dbReference>
<dbReference type="EMBL" id="JACHMB010000001">
    <property type="protein sequence ID" value="MBB5773395.1"/>
    <property type="molecule type" value="Genomic_DNA"/>
</dbReference>